<dbReference type="EMBL" id="JBEHEF010000034">
    <property type="protein sequence ID" value="MEQ9940274.1"/>
    <property type="molecule type" value="Genomic_DNA"/>
</dbReference>
<dbReference type="InterPro" id="IPR011122">
    <property type="entry name" value="WavE"/>
</dbReference>
<dbReference type="Proteomes" id="UP001463408">
    <property type="component" value="Unassembled WGS sequence"/>
</dbReference>
<gene>
    <name evidence="1" type="ORF">ABRQ07_22155</name>
</gene>
<comment type="caution">
    <text evidence="1">The sequence shown here is derived from an EMBL/GenBank/DDBJ whole genome shotgun (WGS) entry which is preliminary data.</text>
</comment>
<dbReference type="RefSeq" id="WP_273856128.1">
    <property type="nucleotide sequence ID" value="NZ_JAQRNC010000005.1"/>
</dbReference>
<keyword evidence="2" id="KW-1185">Reference proteome</keyword>
<dbReference type="Pfam" id="PF07507">
    <property type="entry name" value="WavE"/>
    <property type="match status" value="1"/>
</dbReference>
<evidence type="ECO:0000313" key="2">
    <source>
        <dbReference type="Proteomes" id="UP001463408"/>
    </source>
</evidence>
<accession>A0ABV1PGM7</accession>
<proteinExistence type="predicted"/>
<reference evidence="1 2" key="1">
    <citation type="submission" date="2024-06" db="EMBL/GenBank/DDBJ databases">
        <title>Pangenomics to understand the prophage dynamics in the radiating lineages of P. brasiliense.</title>
        <authorList>
            <person name="Pardeshi L.A."/>
            <person name="Van Duivenbode I."/>
            <person name="Jonkheer E.M."/>
            <person name="Pel M.J.C."/>
            <person name="Kupczok A."/>
            <person name="De Ridder D."/>
            <person name="Smit S."/>
            <person name="Van Der Lee T.J."/>
        </authorList>
    </citation>
    <scope>NUCLEOTIDE SEQUENCE [LARGE SCALE GENOMIC DNA]</scope>
    <source>
        <strain evidence="1 2">PD 8607</strain>
    </source>
</reference>
<name>A0ABV1PGM7_9GAMM</name>
<sequence length="361" mass="43064">MKNIVQLKKTEDSPDIKIIEDKDISFIIQGNVNHDITPKTIQSIRKFFPKAEIVLSTYIGADITGLDYDQIVLIEDPGCYYYYDSEENNGREKPKEHNLNRQIQTTFAGLKTSSKKYAFKIRTDFILTGKEFLYFFDTFSEADKEYKIFEHKILSCAFFARNPRKEKPLSFHPSDIAFFGFREDLLKLFDVPLMTKNESLFYKEKEKILPRYTPEQHIWVNCLLKNGKEINFRHQRDVNEKTASDTEKYTVSNFIYLEWEQFSLMPPNHLRAFTRNDFRDVITHIEWQQLYQRYLEPSLTVPSKDITRNSINKKILHLKFYTFLAKLCTMFFFGGKSLQKLRKEKRKKLLQYFTRNILFPK</sequence>
<protein>
    <submittedName>
        <fullName evidence="1">WavE lipopolysaccharide synthesis family protein</fullName>
    </submittedName>
</protein>
<evidence type="ECO:0000313" key="1">
    <source>
        <dbReference type="EMBL" id="MEQ9940274.1"/>
    </source>
</evidence>
<organism evidence="1 2">
    <name type="scientific">Pectobacterium polonicum</name>
    <dbReference type="NCBI Taxonomy" id="2485124"/>
    <lineage>
        <taxon>Bacteria</taxon>
        <taxon>Pseudomonadati</taxon>
        <taxon>Pseudomonadota</taxon>
        <taxon>Gammaproteobacteria</taxon>
        <taxon>Enterobacterales</taxon>
        <taxon>Pectobacteriaceae</taxon>
        <taxon>Pectobacterium</taxon>
    </lineage>
</organism>